<evidence type="ECO:0000313" key="1">
    <source>
        <dbReference type="EMBL" id="MBK0378610.1"/>
    </source>
</evidence>
<gene>
    <name evidence="1" type="ORF">I5M19_04795</name>
</gene>
<organism evidence="1 2">
    <name type="scientific">Mucilaginibacter segetis</name>
    <dbReference type="NCBI Taxonomy" id="2793071"/>
    <lineage>
        <taxon>Bacteria</taxon>
        <taxon>Pseudomonadati</taxon>
        <taxon>Bacteroidota</taxon>
        <taxon>Sphingobacteriia</taxon>
        <taxon>Sphingobacteriales</taxon>
        <taxon>Sphingobacteriaceae</taxon>
        <taxon>Mucilaginibacter</taxon>
    </lineage>
</organism>
<dbReference type="RefSeq" id="WP_200064658.1">
    <property type="nucleotide sequence ID" value="NZ_JAEHFW010000001.1"/>
</dbReference>
<evidence type="ECO:0000313" key="2">
    <source>
        <dbReference type="Proteomes" id="UP000613193"/>
    </source>
</evidence>
<protein>
    <submittedName>
        <fullName evidence="1">Uncharacterized protein</fullName>
    </submittedName>
</protein>
<dbReference type="Proteomes" id="UP000613193">
    <property type="component" value="Unassembled WGS sequence"/>
</dbReference>
<dbReference type="EMBL" id="JAEHFW010000001">
    <property type="protein sequence ID" value="MBK0378610.1"/>
    <property type="molecule type" value="Genomic_DNA"/>
</dbReference>
<sequence>MDTDNVNTNLPAAANNPATLIAREPGIGWGDVPKRLVFEVIVMSLAKAFADLNMRDITKHDREYMVNELTDNIIRRYPGIRLSEIPDAIALGIRGEFGEYYGLSVVSIERFIKMYLLSERRLRAVKELPAPTPPPAAKPDVRTRFITARGNALTALERKRAGRDIGVMATTVYNFLNQLQLISFTADEKYDMLTEATQQLISELQLKLMTSPPYERIAHKRDIAAYRDALNGTPLDGRLHLLVVNASKKLALDACLADILMDEVDLEELINNREGLFE</sequence>
<reference evidence="1" key="1">
    <citation type="submission" date="2020-12" db="EMBL/GenBank/DDBJ databases">
        <title>Bacterial novel species Mucilaginibacter sp. SD-g isolated from soil.</title>
        <authorList>
            <person name="Jung H.-Y."/>
        </authorList>
    </citation>
    <scope>NUCLEOTIDE SEQUENCE</scope>
    <source>
        <strain evidence="1">SD-g</strain>
    </source>
</reference>
<keyword evidence="2" id="KW-1185">Reference proteome</keyword>
<name>A0A934UM34_9SPHI</name>
<comment type="caution">
    <text evidence="1">The sequence shown here is derived from an EMBL/GenBank/DDBJ whole genome shotgun (WGS) entry which is preliminary data.</text>
</comment>
<proteinExistence type="predicted"/>
<accession>A0A934UM34</accession>
<dbReference type="AlphaFoldDB" id="A0A934UM34"/>